<dbReference type="NCBIfam" id="TIGR01571">
    <property type="entry name" value="A_thal_Cys_rich"/>
    <property type="match status" value="1"/>
</dbReference>
<keyword evidence="2" id="KW-1185">Reference proteome</keyword>
<sequence>MVQWEEPLFGCFRDCCSCIIISLCPMAYCVYQGISVKKATGESCLCACCYSAVLCCIGAAINRGKIRDRYLINGSCFSDCLLHCLCGPCAACQEYREVNVRESR</sequence>
<evidence type="ECO:0000313" key="1">
    <source>
        <dbReference type="EMBL" id="CAG9329920.1"/>
    </source>
</evidence>
<reference evidence="1" key="1">
    <citation type="submission" date="2021-09" db="EMBL/GenBank/DDBJ databases">
        <authorList>
            <consortium name="AG Swart"/>
            <person name="Singh M."/>
            <person name="Singh A."/>
            <person name="Seah K."/>
            <person name="Emmerich C."/>
        </authorList>
    </citation>
    <scope>NUCLEOTIDE SEQUENCE</scope>
    <source>
        <strain evidence="1">ATCC30299</strain>
    </source>
</reference>
<organism evidence="1 2">
    <name type="scientific">Blepharisma stoltei</name>
    <dbReference type="NCBI Taxonomy" id="1481888"/>
    <lineage>
        <taxon>Eukaryota</taxon>
        <taxon>Sar</taxon>
        <taxon>Alveolata</taxon>
        <taxon>Ciliophora</taxon>
        <taxon>Postciliodesmatophora</taxon>
        <taxon>Heterotrichea</taxon>
        <taxon>Heterotrichida</taxon>
        <taxon>Blepharismidae</taxon>
        <taxon>Blepharisma</taxon>
    </lineage>
</organism>
<evidence type="ECO:0000313" key="2">
    <source>
        <dbReference type="Proteomes" id="UP001162131"/>
    </source>
</evidence>
<protein>
    <submittedName>
        <fullName evidence="1">Uncharacterized protein</fullName>
    </submittedName>
</protein>
<dbReference type="EMBL" id="CAJZBQ010000050">
    <property type="protein sequence ID" value="CAG9329920.1"/>
    <property type="molecule type" value="Genomic_DNA"/>
</dbReference>
<gene>
    <name evidence="1" type="ORF">BSTOLATCC_MIC50036</name>
</gene>
<dbReference type="AlphaFoldDB" id="A0AAU9JXS5"/>
<accession>A0AAU9JXS5</accession>
<name>A0AAU9JXS5_9CILI</name>
<dbReference type="Proteomes" id="UP001162131">
    <property type="component" value="Unassembled WGS sequence"/>
</dbReference>
<dbReference type="PANTHER" id="PTHR15907">
    <property type="entry name" value="DUF614 FAMILY PROTEIN-RELATED"/>
    <property type="match status" value="1"/>
</dbReference>
<proteinExistence type="predicted"/>
<dbReference type="InterPro" id="IPR006461">
    <property type="entry name" value="PLAC_motif_containing"/>
</dbReference>
<dbReference type="Pfam" id="PF04749">
    <property type="entry name" value="PLAC8"/>
    <property type="match status" value="1"/>
</dbReference>
<comment type="caution">
    <text evidence="1">The sequence shown here is derived from an EMBL/GenBank/DDBJ whole genome shotgun (WGS) entry which is preliminary data.</text>
</comment>